<dbReference type="AlphaFoldDB" id="A0A5K1K7S3"/>
<evidence type="ECO:0000259" key="2">
    <source>
        <dbReference type="Pfam" id="PF04106"/>
    </source>
</evidence>
<dbReference type="Pfam" id="PF04106">
    <property type="entry name" value="ATG5_UblB"/>
    <property type="match status" value="1"/>
</dbReference>
<name>A0A5K1K7S3_9APHY</name>
<protein>
    <submittedName>
        <fullName evidence="5">C2H2-type domain-containing protein</fullName>
    </submittedName>
</protein>
<evidence type="ECO:0000259" key="4">
    <source>
        <dbReference type="Pfam" id="PF20638"/>
    </source>
</evidence>
<evidence type="ECO:0000256" key="1">
    <source>
        <dbReference type="SAM" id="MobiDB-lite"/>
    </source>
</evidence>
<sequence length="777" mass="86643">MSTYAPRHSPSVFSTPAATTLFRRLTWEGTVPLEVRVDPKELPANSDRGLECYYIQAPRVSYLPLLVPEIKRFLMDVVFDETAARVIKEEDWWFESEEGSLLKWCVPVSSPAFEHSQHPERRFDGLSCRHWPIGLIYDNHTITLSARPNAPPSFFTPLRITLHLASPPTEKLLLAPNAEACKQAFMGQLKEADFIRWGNTKRMTGLRKAEQDGLWEGIKERESSFLPYRVPRLADYGSVSGYEKCLSHNFDEYWRVASKITPTTAPTRSNSPPPPPSSTSLHTRPPSADPQSSGGPDRDGAMNVRNVPVRIYLPDGPVLQDLVPPRLEDGAMHTLATFLTTRLPLLFPEPGEGNLGGGFAHIVEVTSKIVPSPELFSGDAGSSSRAVGSIAGTALQVVGGERRARAEPATWDDLDAASARLLLAHAPPTAGAWRRPQGRTLPQHTRRPPLARPRHQPRLLPPRWLRRASFLLNVFHHFAGPSRSLYNGSKNLRGMAAPSGIWATLARDRTLREIDHLIMVPGHAIWTGRRVEERLDEDAWVLEAYQRGGGRVAAFFRHIADGAQMAEEDEHSLLVFSGGQTRPSSTTTEAESYLRLAAVSGLLPFLPTTSQSKSPPVVRATTEDYALDSYQNLLFSIARFHEYTGRWPSKITVVGYEMKRRRFTDLHRAALRWPADKFEYVGIDAEGEDAAAARQGELQNGYLPYTEDTYGCHGVLLAKRRARNPFLRHHPYYSSAPELGALLNWCPGPPDHEQDLEQTAVFPGPLPWESDGAFGRE</sequence>
<dbReference type="PANTHER" id="PTHR28110">
    <property type="entry name" value="TRANSMEMBRANE PROTEIN"/>
    <property type="match status" value="1"/>
</dbReference>
<dbReference type="InterPro" id="IPR048940">
    <property type="entry name" value="ATG5_HBR"/>
</dbReference>
<dbReference type="Pfam" id="PF20638">
    <property type="entry name" value="ATG5_UblA"/>
    <property type="match status" value="1"/>
</dbReference>
<feature type="domain" description="Autophagy protein ATG5 UblA" evidence="4">
    <location>
        <begin position="27"/>
        <end position="163"/>
    </location>
</feature>
<reference evidence="5" key="1">
    <citation type="submission" date="2019-10" db="EMBL/GenBank/DDBJ databases">
        <authorList>
            <person name="Nor Muhammad N."/>
        </authorList>
    </citation>
    <scope>NUCLEOTIDE SEQUENCE</scope>
</reference>
<dbReference type="Pfam" id="PF20637">
    <property type="entry name" value="ATG5_HBR"/>
    <property type="match status" value="1"/>
</dbReference>
<dbReference type="EMBL" id="LR730231">
    <property type="protein sequence ID" value="VWP02461.1"/>
    <property type="molecule type" value="Genomic_DNA"/>
</dbReference>
<dbReference type="GO" id="GO:0005737">
    <property type="term" value="C:cytoplasm"/>
    <property type="evidence" value="ECO:0007669"/>
    <property type="project" value="TreeGrafter"/>
</dbReference>
<feature type="region of interest" description="Disordered" evidence="1">
    <location>
        <begin position="261"/>
        <end position="302"/>
    </location>
</feature>
<dbReference type="InterPro" id="IPR055323">
    <property type="entry name" value="C57A10.07/YOR238W"/>
</dbReference>
<feature type="compositionally biased region" description="Basic residues" evidence="1">
    <location>
        <begin position="444"/>
        <end position="457"/>
    </location>
</feature>
<accession>A0A5K1K7S3</accession>
<dbReference type="InterPro" id="IPR042526">
    <property type="entry name" value="Atg5_HR"/>
</dbReference>
<feature type="region of interest" description="Disordered" evidence="1">
    <location>
        <begin position="430"/>
        <end position="457"/>
    </location>
</feature>
<dbReference type="InterPro" id="IPR042527">
    <property type="entry name" value="Atg5_UblA_dom_sf"/>
</dbReference>
<dbReference type="Gene3D" id="1.10.246.190">
    <property type="entry name" value="Autophagy protein Apg5, helix rich domain"/>
    <property type="match status" value="1"/>
</dbReference>
<dbReference type="InterPro" id="IPR048318">
    <property type="entry name" value="ATG5_UblB"/>
</dbReference>
<dbReference type="Gene3D" id="3.10.20.90">
    <property type="entry name" value="Phosphatidylinositol 3-kinase Catalytic Subunit, Chain A, domain 1"/>
    <property type="match status" value="1"/>
</dbReference>
<dbReference type="PANTHER" id="PTHR28110:SF1">
    <property type="entry name" value="TRANSMEMBRANE PROTEIN"/>
    <property type="match status" value="1"/>
</dbReference>
<feature type="compositionally biased region" description="Low complexity" evidence="1">
    <location>
        <begin position="261"/>
        <end position="270"/>
    </location>
</feature>
<evidence type="ECO:0000313" key="5">
    <source>
        <dbReference type="EMBL" id="VWP02461.1"/>
    </source>
</evidence>
<feature type="domain" description="Autophagy protein ATG5 alpha-helical bundle region" evidence="3">
    <location>
        <begin position="179"/>
        <end position="222"/>
    </location>
</feature>
<dbReference type="InterPro" id="IPR048939">
    <property type="entry name" value="ATG5_UblA"/>
</dbReference>
<dbReference type="Gene3D" id="3.10.20.620">
    <property type="match status" value="1"/>
</dbReference>
<proteinExistence type="predicted"/>
<gene>
    <name evidence="5" type="primary">I1RCK1</name>
</gene>
<feature type="domain" description="Autophagy protein ATG5 UblB" evidence="2">
    <location>
        <begin position="306"/>
        <end position="351"/>
    </location>
</feature>
<organism evidence="5">
    <name type="scientific">Ganoderma boninense</name>
    <dbReference type="NCBI Taxonomy" id="34458"/>
    <lineage>
        <taxon>Eukaryota</taxon>
        <taxon>Fungi</taxon>
        <taxon>Dikarya</taxon>
        <taxon>Basidiomycota</taxon>
        <taxon>Agaricomycotina</taxon>
        <taxon>Agaricomycetes</taxon>
        <taxon>Polyporales</taxon>
        <taxon>Polyporaceae</taxon>
        <taxon>Ganoderma</taxon>
    </lineage>
</organism>
<evidence type="ECO:0000259" key="3">
    <source>
        <dbReference type="Pfam" id="PF20637"/>
    </source>
</evidence>